<dbReference type="AlphaFoldDB" id="A0A6V7H6K5"/>
<evidence type="ECO:0000313" key="1">
    <source>
        <dbReference type="EMBL" id="CAD1473940.1"/>
    </source>
</evidence>
<accession>A0A6V7H6K5</accession>
<organism evidence="1 2">
    <name type="scientific">Heterotrigona itama</name>
    <dbReference type="NCBI Taxonomy" id="395501"/>
    <lineage>
        <taxon>Eukaryota</taxon>
        <taxon>Metazoa</taxon>
        <taxon>Ecdysozoa</taxon>
        <taxon>Arthropoda</taxon>
        <taxon>Hexapoda</taxon>
        <taxon>Insecta</taxon>
        <taxon>Pterygota</taxon>
        <taxon>Neoptera</taxon>
        <taxon>Endopterygota</taxon>
        <taxon>Hymenoptera</taxon>
        <taxon>Apocrita</taxon>
        <taxon>Aculeata</taxon>
        <taxon>Apoidea</taxon>
        <taxon>Anthophila</taxon>
        <taxon>Apidae</taxon>
        <taxon>Heterotrigona</taxon>
    </lineage>
</organism>
<protein>
    <submittedName>
        <fullName evidence="1">Uncharacterized protein</fullName>
    </submittedName>
</protein>
<gene>
    <name evidence="1" type="ORF">MHI_LOCUS421993</name>
</gene>
<name>A0A6V7H6K5_9HYME</name>
<proteinExistence type="predicted"/>
<comment type="caution">
    <text evidence="1">The sequence shown here is derived from an EMBL/GenBank/DDBJ whole genome shotgun (WGS) entry which is preliminary data.</text>
</comment>
<dbReference type="Proteomes" id="UP000752696">
    <property type="component" value="Unassembled WGS sequence"/>
</dbReference>
<evidence type="ECO:0000313" key="2">
    <source>
        <dbReference type="Proteomes" id="UP000752696"/>
    </source>
</evidence>
<feature type="non-terminal residue" evidence="1">
    <location>
        <position position="52"/>
    </location>
</feature>
<reference evidence="1" key="1">
    <citation type="submission" date="2020-07" db="EMBL/GenBank/DDBJ databases">
        <authorList>
            <person name="Nazaruddin N."/>
        </authorList>
    </citation>
    <scope>NUCLEOTIDE SEQUENCE</scope>
</reference>
<dbReference type="EMBL" id="CAJDYZ010007016">
    <property type="protein sequence ID" value="CAD1473940.1"/>
    <property type="molecule type" value="Genomic_DNA"/>
</dbReference>
<sequence length="52" mass="6053">MWTIRRARYANASSVAYEVIKLMNYGHHAHCLSLIQVAPRHVNEVLAMNMER</sequence>
<keyword evidence="2" id="KW-1185">Reference proteome</keyword>